<dbReference type="GO" id="GO:0000160">
    <property type="term" value="P:phosphorelay signal transduction system"/>
    <property type="evidence" value="ECO:0007669"/>
    <property type="project" value="InterPro"/>
</dbReference>
<proteinExistence type="predicted"/>
<evidence type="ECO:0000313" key="3">
    <source>
        <dbReference type="Proteomes" id="UP000241048"/>
    </source>
</evidence>
<dbReference type="GeneID" id="79839972"/>
<dbReference type="RefSeq" id="WP_107000297.1">
    <property type="nucleotide sequence ID" value="NZ_DBFBUD010000089.1"/>
</dbReference>
<reference evidence="2 3" key="1">
    <citation type="submission" date="2018-03" db="EMBL/GenBank/DDBJ databases">
        <title>Lachnoclostridium SNUG30386 gen.nov., sp.nov., isolated from human faeces.</title>
        <authorList>
            <person name="Seo B."/>
            <person name="Jeon K."/>
            <person name="Ko G."/>
        </authorList>
    </citation>
    <scope>NUCLEOTIDE SEQUENCE [LARGE SCALE GENOMIC DNA]</scope>
    <source>
        <strain evidence="2 3">SNUG30386</strain>
    </source>
</reference>
<dbReference type="EMBL" id="PYLO01000001">
    <property type="protein sequence ID" value="PST39153.1"/>
    <property type="molecule type" value="Genomic_DNA"/>
</dbReference>
<evidence type="ECO:0000313" key="2">
    <source>
        <dbReference type="EMBL" id="PST39153.1"/>
    </source>
</evidence>
<dbReference type="Pfam" id="PF01627">
    <property type="entry name" value="Hpt"/>
    <property type="match status" value="1"/>
</dbReference>
<sequence length="118" mass="13142">MTIQECYKEMGGDFEGVQKRFGGVALVEKFAIKFLSDSSFQDLEDGLKEKDAEKAFRAAHTLKGICLNLGFDAFYEVSAALTEKLRGRELTGYEADFASVKECYEKTVAAIKAFEESN</sequence>
<comment type="caution">
    <text evidence="2">The sequence shown here is derived from an EMBL/GenBank/DDBJ whole genome shotgun (WGS) entry which is preliminary data.</text>
</comment>
<dbReference type="AlphaFoldDB" id="A0A2T3FV59"/>
<dbReference type="InterPro" id="IPR008207">
    <property type="entry name" value="Sig_transdc_His_kin_Hpt_dom"/>
</dbReference>
<protein>
    <submittedName>
        <fullName evidence="2">Hpt domain-containing protein</fullName>
    </submittedName>
</protein>
<dbReference type="Gene3D" id="1.20.120.160">
    <property type="entry name" value="HPT domain"/>
    <property type="match status" value="1"/>
</dbReference>
<feature type="domain" description="HPt" evidence="1">
    <location>
        <begin position="40"/>
        <end position="107"/>
    </location>
</feature>
<dbReference type="Proteomes" id="UP000241048">
    <property type="component" value="Unassembled WGS sequence"/>
</dbReference>
<gene>
    <name evidence="2" type="ORF">C7U56_04385</name>
</gene>
<name>A0A2T3FV59_9CLOT</name>
<keyword evidence="3" id="KW-1185">Reference proteome</keyword>
<dbReference type="InterPro" id="IPR036641">
    <property type="entry name" value="HPT_dom_sf"/>
</dbReference>
<dbReference type="SUPFAM" id="SSF47226">
    <property type="entry name" value="Histidine-containing phosphotransfer domain, HPT domain"/>
    <property type="match status" value="1"/>
</dbReference>
<organism evidence="2 3">
    <name type="scientific">Clostridium fessum</name>
    <dbReference type="NCBI Taxonomy" id="2126740"/>
    <lineage>
        <taxon>Bacteria</taxon>
        <taxon>Bacillati</taxon>
        <taxon>Bacillota</taxon>
        <taxon>Clostridia</taxon>
        <taxon>Eubacteriales</taxon>
        <taxon>Clostridiaceae</taxon>
        <taxon>Clostridium</taxon>
    </lineage>
</organism>
<evidence type="ECO:0000259" key="1">
    <source>
        <dbReference type="Pfam" id="PF01627"/>
    </source>
</evidence>
<accession>A0A2T3FV59</accession>